<keyword evidence="7" id="KW-0325">Glycoprotein</keyword>
<comment type="subcellular location">
    <subcellularLocation>
        <location evidence="1">Membrane</location>
        <topology evidence="1">Single-pass type I membrane protein</topology>
    </subcellularLocation>
</comment>
<sequence length="242" mass="27543">MGTPANLIIQGALAIALLLVTALQVGVADTDAFFSLRQRENIKFWADELGDELWYLGQSITKATDMKARYKKLHLRVQEKDGEAILKEIVDNVQRMLDRKMDAVRCIVIAAEDAAESFNRTNVPENYTFYSAKDSYIAGDTEQSENLDNSTYTPMELYTDSHFYNIPVNLNYSIVHVPTNIYYEDDPVYDTIKWSESLDDVFIQNYYSDPALSFQYFGSSLGIMRSYPGSGTFKQQPALRTL</sequence>
<reference evidence="10 11" key="1">
    <citation type="submission" date="2017-12" db="EMBL/GenBank/DDBJ databases">
        <title>Hemimetabolous genomes reveal molecular basis of termite eusociality.</title>
        <authorList>
            <person name="Harrison M.C."/>
            <person name="Jongepier E."/>
            <person name="Robertson H.M."/>
            <person name="Arning N."/>
            <person name="Bitard-Feildel T."/>
            <person name="Chao H."/>
            <person name="Childers C.P."/>
            <person name="Dinh H."/>
            <person name="Doddapaneni H."/>
            <person name="Dugan S."/>
            <person name="Gowin J."/>
            <person name="Greiner C."/>
            <person name="Han Y."/>
            <person name="Hu H."/>
            <person name="Hughes D.S.T."/>
            <person name="Huylmans A.-K."/>
            <person name="Kemena C."/>
            <person name="Kremer L.P.M."/>
            <person name="Lee S.L."/>
            <person name="Lopez-Ezquerra A."/>
            <person name="Mallet L."/>
            <person name="Monroy-Kuhn J.M."/>
            <person name="Moser A."/>
            <person name="Murali S.C."/>
            <person name="Muzny D.M."/>
            <person name="Otani S."/>
            <person name="Piulachs M.-D."/>
            <person name="Poelchau M."/>
            <person name="Qu J."/>
            <person name="Schaub F."/>
            <person name="Wada-Katsumata A."/>
            <person name="Worley K.C."/>
            <person name="Xie Q."/>
            <person name="Ylla G."/>
            <person name="Poulsen M."/>
            <person name="Gibbs R.A."/>
            <person name="Schal C."/>
            <person name="Richards S."/>
            <person name="Belles X."/>
            <person name="Korb J."/>
            <person name="Bornberg-Bauer E."/>
        </authorList>
    </citation>
    <scope>NUCLEOTIDE SEQUENCE [LARGE SCALE GENOMIC DNA]</scope>
    <source>
        <tissue evidence="10">Whole body</tissue>
    </source>
</reference>
<feature type="domain" description="VWA N-terminal" evidence="9">
    <location>
        <begin position="112"/>
        <end position="230"/>
    </location>
</feature>
<dbReference type="GO" id="GO:0005245">
    <property type="term" value="F:voltage-gated calcium channel activity"/>
    <property type="evidence" value="ECO:0007669"/>
    <property type="project" value="TreeGrafter"/>
</dbReference>
<dbReference type="PANTHER" id="PTHR10166">
    <property type="entry name" value="VOLTAGE-DEPENDENT CALCIUM CHANNEL SUBUNIT ALPHA-2/DELTA-RELATED"/>
    <property type="match status" value="1"/>
</dbReference>
<evidence type="ECO:0000313" key="10">
    <source>
        <dbReference type="EMBL" id="PNF16349.1"/>
    </source>
</evidence>
<dbReference type="OrthoDB" id="10054666at2759"/>
<dbReference type="STRING" id="105785.A0A2J7PJ51"/>
<dbReference type="InterPro" id="IPR051173">
    <property type="entry name" value="Ca_channel_alpha-2/delta"/>
</dbReference>
<keyword evidence="3 8" id="KW-0732">Signal</keyword>
<proteinExistence type="predicted"/>
<evidence type="ECO:0000256" key="5">
    <source>
        <dbReference type="ARBA" id="ARBA00022989"/>
    </source>
</evidence>
<evidence type="ECO:0000256" key="1">
    <source>
        <dbReference type="ARBA" id="ARBA00004479"/>
    </source>
</evidence>
<dbReference type="AlphaFoldDB" id="A0A2J7PJ51"/>
<evidence type="ECO:0000256" key="4">
    <source>
        <dbReference type="ARBA" id="ARBA00022837"/>
    </source>
</evidence>
<evidence type="ECO:0000256" key="3">
    <source>
        <dbReference type="ARBA" id="ARBA00022729"/>
    </source>
</evidence>
<evidence type="ECO:0000313" key="11">
    <source>
        <dbReference type="Proteomes" id="UP000235965"/>
    </source>
</evidence>
<evidence type="ECO:0000256" key="7">
    <source>
        <dbReference type="ARBA" id="ARBA00023180"/>
    </source>
</evidence>
<evidence type="ECO:0000256" key="6">
    <source>
        <dbReference type="ARBA" id="ARBA00023136"/>
    </source>
</evidence>
<keyword evidence="6" id="KW-0472">Membrane</keyword>
<evidence type="ECO:0000259" key="9">
    <source>
        <dbReference type="Pfam" id="PF08399"/>
    </source>
</evidence>
<dbReference type="Proteomes" id="UP000235965">
    <property type="component" value="Unassembled WGS sequence"/>
</dbReference>
<dbReference type="PANTHER" id="PTHR10166:SF31">
    <property type="entry name" value="CA[2+] CHANNEL MUSCLE-SPECIFIC ALPHA2_DELTA SUBUNIT, ISOFORM A"/>
    <property type="match status" value="1"/>
</dbReference>
<evidence type="ECO:0000256" key="8">
    <source>
        <dbReference type="SAM" id="SignalP"/>
    </source>
</evidence>
<feature type="chain" id="PRO_5014410426" description="VWA N-terminal domain-containing protein" evidence="8">
    <location>
        <begin position="29"/>
        <end position="242"/>
    </location>
</feature>
<feature type="signal peptide" evidence="8">
    <location>
        <begin position="1"/>
        <end position="28"/>
    </location>
</feature>
<dbReference type="Pfam" id="PF08399">
    <property type="entry name" value="VWA_N"/>
    <property type="match status" value="1"/>
</dbReference>
<dbReference type="InterPro" id="IPR013608">
    <property type="entry name" value="VWA_N"/>
</dbReference>
<evidence type="ECO:0000256" key="2">
    <source>
        <dbReference type="ARBA" id="ARBA00022692"/>
    </source>
</evidence>
<dbReference type="GO" id="GO:0005891">
    <property type="term" value="C:voltage-gated calcium channel complex"/>
    <property type="evidence" value="ECO:0007669"/>
    <property type="project" value="TreeGrafter"/>
</dbReference>
<keyword evidence="4" id="KW-0106">Calcium</keyword>
<protein>
    <recommendedName>
        <fullName evidence="9">VWA N-terminal domain-containing protein</fullName>
    </recommendedName>
</protein>
<dbReference type="EMBL" id="NEVH01024950">
    <property type="protein sequence ID" value="PNF16349.1"/>
    <property type="molecule type" value="Genomic_DNA"/>
</dbReference>
<name>A0A2J7PJ51_9NEOP</name>
<organism evidence="10 11">
    <name type="scientific">Cryptotermes secundus</name>
    <dbReference type="NCBI Taxonomy" id="105785"/>
    <lineage>
        <taxon>Eukaryota</taxon>
        <taxon>Metazoa</taxon>
        <taxon>Ecdysozoa</taxon>
        <taxon>Arthropoda</taxon>
        <taxon>Hexapoda</taxon>
        <taxon>Insecta</taxon>
        <taxon>Pterygota</taxon>
        <taxon>Neoptera</taxon>
        <taxon>Polyneoptera</taxon>
        <taxon>Dictyoptera</taxon>
        <taxon>Blattodea</taxon>
        <taxon>Blattoidea</taxon>
        <taxon>Termitoidae</taxon>
        <taxon>Kalotermitidae</taxon>
        <taxon>Cryptotermitinae</taxon>
        <taxon>Cryptotermes</taxon>
    </lineage>
</organism>
<gene>
    <name evidence="10" type="ORF">B7P43_G10507</name>
</gene>
<comment type="caution">
    <text evidence="10">The sequence shown here is derived from an EMBL/GenBank/DDBJ whole genome shotgun (WGS) entry which is preliminary data.</text>
</comment>
<dbReference type="InParanoid" id="A0A2J7PJ51"/>
<keyword evidence="5" id="KW-1133">Transmembrane helix</keyword>
<keyword evidence="11" id="KW-1185">Reference proteome</keyword>
<accession>A0A2J7PJ51</accession>
<keyword evidence="2" id="KW-0812">Transmembrane</keyword>